<reference evidence="3" key="1">
    <citation type="submission" date="2017-09" db="EMBL/GenBank/DDBJ databases">
        <title>FDA dAtabase for Regulatory Grade micrObial Sequences (FDA-ARGOS): Supporting development and validation of Infectious Disease Dx tests.</title>
        <authorList>
            <person name="Minogue T."/>
            <person name="Wolcott M."/>
            <person name="Wasieloski L."/>
            <person name="Aguilar W."/>
            <person name="Moore D."/>
            <person name="Tallon L."/>
            <person name="Sadzewicz L."/>
            <person name="Ott S."/>
            <person name="Zhao X."/>
            <person name="Nagaraj S."/>
            <person name="Vavikolanu K."/>
            <person name="Aluvathingal J."/>
            <person name="Nadendla S."/>
            <person name="Sichtig H."/>
        </authorList>
    </citation>
    <scope>NUCLEOTIDE SEQUENCE [LARGE SCALE GENOMIC DNA]</scope>
    <source>
        <strain evidence="3">FDAARGOS_387</strain>
    </source>
</reference>
<evidence type="ECO:0000313" key="2">
    <source>
        <dbReference type="EMBL" id="VFS46826.1"/>
    </source>
</evidence>
<gene>
    <name evidence="1" type="ORF">CRN84_05295</name>
    <name evidence="2" type="ORF">NCTC12282_01756</name>
</gene>
<dbReference type="Proteomes" id="UP000224974">
    <property type="component" value="Unassembled WGS sequence"/>
</dbReference>
<evidence type="ECO:0000313" key="3">
    <source>
        <dbReference type="Proteomes" id="UP000224974"/>
    </source>
</evidence>
<organism evidence="1 3">
    <name type="scientific">Budvicia aquatica</name>
    <dbReference type="NCBI Taxonomy" id="82979"/>
    <lineage>
        <taxon>Bacteria</taxon>
        <taxon>Pseudomonadati</taxon>
        <taxon>Pseudomonadota</taxon>
        <taxon>Gammaproteobacteria</taxon>
        <taxon>Enterobacterales</taxon>
        <taxon>Budviciaceae</taxon>
        <taxon>Budvicia</taxon>
    </lineage>
</organism>
<dbReference type="AlphaFoldDB" id="A0A2C6DKB3"/>
<proteinExistence type="predicted"/>
<evidence type="ECO:0000313" key="1">
    <source>
        <dbReference type="EMBL" id="PHI28772.1"/>
    </source>
</evidence>
<dbReference type="RefSeq" id="WP_029095103.1">
    <property type="nucleotide sequence ID" value="NZ_CAADJA010000002.1"/>
</dbReference>
<keyword evidence="3" id="KW-1185">Reference proteome</keyword>
<name>A0A2C6DKB3_9GAMM</name>
<protein>
    <submittedName>
        <fullName evidence="1">Uncharacterized protein</fullName>
    </submittedName>
</protein>
<dbReference type="EMBL" id="PDDX01000001">
    <property type="protein sequence ID" value="PHI28772.1"/>
    <property type="molecule type" value="Genomic_DNA"/>
</dbReference>
<dbReference type="OrthoDB" id="8605335at2"/>
<dbReference type="Proteomes" id="UP000373449">
    <property type="component" value="Unassembled WGS sequence"/>
</dbReference>
<dbReference type="EMBL" id="CAADJA010000002">
    <property type="protein sequence ID" value="VFS46826.1"/>
    <property type="molecule type" value="Genomic_DNA"/>
</dbReference>
<evidence type="ECO:0000313" key="4">
    <source>
        <dbReference type="Proteomes" id="UP000373449"/>
    </source>
</evidence>
<sequence length="110" mass="12682">MTISLITYIKAIHHQQTSVSISDRESYTRHYTDGEAEITTIEEVFRFNNGVVIRYAIERDNVPSGPEVMCEECWISYEVADAGALEIRPVRKVFSHRCQELFWLKIQAGS</sequence>
<reference evidence="1" key="2">
    <citation type="submission" date="2017-09" db="EMBL/GenBank/DDBJ databases">
        <title>FDA dAtabase for Regulatory Grade micrObial Sequences (FDA-ARGOS): Supporting development and validation of Infectious Disease Dx tests.</title>
        <authorList>
            <person name="Minogue T."/>
            <person name="Wolcott M."/>
            <person name="Wasieloski L."/>
            <person name="Aguilar W."/>
            <person name="Moore D."/>
            <person name="Tallon L.J."/>
            <person name="Sadzewicz L."/>
            <person name="Ott S."/>
            <person name="Zhao X."/>
            <person name="Nagaraj S."/>
            <person name="Vavikolanu K."/>
            <person name="Aluvathingal J."/>
            <person name="Nadendla S."/>
            <person name="Sichtig H."/>
        </authorList>
    </citation>
    <scope>NUCLEOTIDE SEQUENCE</scope>
    <source>
        <strain evidence="1">FDAARGOS_387</strain>
    </source>
</reference>
<reference evidence="2 4" key="3">
    <citation type="submission" date="2019-03" db="EMBL/GenBank/DDBJ databases">
        <authorList>
            <consortium name="Pathogen Informatics"/>
        </authorList>
    </citation>
    <scope>NUCLEOTIDE SEQUENCE [LARGE SCALE GENOMIC DNA]</scope>
    <source>
        <strain evidence="2 4">NCTC12282</strain>
    </source>
</reference>
<accession>A0A2C6DKB3</accession>